<keyword evidence="3" id="KW-1185">Reference proteome</keyword>
<dbReference type="EMBL" id="LBMM01016109">
    <property type="protein sequence ID" value="KMQ84552.1"/>
    <property type="molecule type" value="Genomic_DNA"/>
</dbReference>
<name>A0A0J7K2L6_LASNI</name>
<sequence>MSDIPEIEDFLYDLADEEISISHLCERALGTLALLENACLPDGLRSTRCAIRMTMASVIMTFRLADRLERSRSYLRARLTDIGGQFRTLSEEVSVLRAVSSSSSSSARGSVLGGSGGLDPATPSLIAAPLDMTPFNPEVSLMGASVLAPVDEPSFGWVNDERALTAEIQRSQSTIKRIDMEISAKKTVISEIDEAAAAALDDLMADQLLRIEDPISSDVCPSRAERARRRGEASRSRGGKPRIINQHDDKMAMDNDNEMNLPSQGEIGAPSDRCRGVPDAAASSSSEGVAEVLPAGASAAMATAETLADNSLVAPGQTDSLVGTPVNPLGPPSILGTTPMIFDDAMEDEPTCGTKRKAHSSPDNDNDKDKDGVTGVGGQTRRARKTRTLDDDSDEAPDGGEQCVLDNRECAISGTFLDKPITLRSGKVCTEDIEKSPSQLKKKIVENIIDSIVIDNSSGDEFVVPQKVKKLTKKKTNVKKNKPIRKAYSSSNLAAGGIYAIFDEKGLDSRFSREDLLNMGPSNLGSKGLDYVSEIDSMRASSSNLSGPLSGKMKNYLSFAKEVIRALVEKLETSGDVPHL</sequence>
<dbReference type="Proteomes" id="UP000036403">
    <property type="component" value="Unassembled WGS sequence"/>
</dbReference>
<evidence type="ECO:0000313" key="2">
    <source>
        <dbReference type="EMBL" id="KMQ84552.1"/>
    </source>
</evidence>
<dbReference type="PaxDb" id="67767-A0A0J7K2L6"/>
<feature type="region of interest" description="Disordered" evidence="1">
    <location>
        <begin position="220"/>
        <end position="288"/>
    </location>
</feature>
<dbReference type="AlphaFoldDB" id="A0A0J7K2L6"/>
<organism evidence="2 3">
    <name type="scientific">Lasius niger</name>
    <name type="common">Black garden ant</name>
    <dbReference type="NCBI Taxonomy" id="67767"/>
    <lineage>
        <taxon>Eukaryota</taxon>
        <taxon>Metazoa</taxon>
        <taxon>Ecdysozoa</taxon>
        <taxon>Arthropoda</taxon>
        <taxon>Hexapoda</taxon>
        <taxon>Insecta</taxon>
        <taxon>Pterygota</taxon>
        <taxon>Neoptera</taxon>
        <taxon>Endopterygota</taxon>
        <taxon>Hymenoptera</taxon>
        <taxon>Apocrita</taxon>
        <taxon>Aculeata</taxon>
        <taxon>Formicoidea</taxon>
        <taxon>Formicidae</taxon>
        <taxon>Formicinae</taxon>
        <taxon>Lasius</taxon>
        <taxon>Lasius</taxon>
    </lineage>
</organism>
<feature type="region of interest" description="Disordered" evidence="1">
    <location>
        <begin position="344"/>
        <end position="402"/>
    </location>
</feature>
<proteinExistence type="predicted"/>
<feature type="non-terminal residue" evidence="2">
    <location>
        <position position="580"/>
    </location>
</feature>
<evidence type="ECO:0000256" key="1">
    <source>
        <dbReference type="SAM" id="MobiDB-lite"/>
    </source>
</evidence>
<feature type="compositionally biased region" description="Basic and acidic residues" evidence="1">
    <location>
        <begin position="360"/>
        <end position="372"/>
    </location>
</feature>
<dbReference type="OrthoDB" id="7559042at2759"/>
<evidence type="ECO:0000313" key="3">
    <source>
        <dbReference type="Proteomes" id="UP000036403"/>
    </source>
</evidence>
<comment type="caution">
    <text evidence="2">The sequence shown here is derived from an EMBL/GenBank/DDBJ whole genome shotgun (WGS) entry which is preliminary data.</text>
</comment>
<protein>
    <submittedName>
        <fullName evidence="2">Uncharacterized protein</fullName>
    </submittedName>
</protein>
<reference evidence="2 3" key="1">
    <citation type="submission" date="2015-04" db="EMBL/GenBank/DDBJ databases">
        <title>Lasius niger genome sequencing.</title>
        <authorList>
            <person name="Konorov E.A."/>
            <person name="Nikitin M.A."/>
            <person name="Kirill M.V."/>
            <person name="Chang P."/>
        </authorList>
    </citation>
    <scope>NUCLEOTIDE SEQUENCE [LARGE SCALE GENOMIC DNA]</scope>
    <source>
        <tissue evidence="2">Whole</tissue>
    </source>
</reference>
<gene>
    <name evidence="2" type="ORF">RF55_17562</name>
</gene>
<accession>A0A0J7K2L6</accession>